<accession>A0A1B9NH85</accession>
<dbReference type="AlphaFoldDB" id="A0A1B9NH85"/>
<evidence type="ECO:0000313" key="2">
    <source>
        <dbReference type="Proteomes" id="UP000093355"/>
    </source>
</evidence>
<protein>
    <submittedName>
        <fullName evidence="1">Uncharacterized protein</fullName>
    </submittedName>
</protein>
<evidence type="ECO:0000313" key="1">
    <source>
        <dbReference type="EMBL" id="OCG75956.1"/>
    </source>
</evidence>
<gene>
    <name evidence="1" type="ORF">A7J15_13025</name>
</gene>
<dbReference type="InterPro" id="IPR009351">
    <property type="entry name" value="AlkZ-like"/>
</dbReference>
<sequence length="358" mass="39834">MLTLSREEARRIAVRAQFLDAYRPESLLEVMDQLTGVQIDPTTAIARSQELVLWSRLGDAFSPADLAHALEVERTVAEHVTLLRPMADMGIVLAVADEWVHPSTRAWVEANAGFRDRILARLCAGGAQTTATLPNDPEVPYASTGWDDERNTGRMLEVLCLRGEVAVSGREGRRRLWDLAERVYPADLHVPPPDEARAIRDERRLLSLGIAREKPLRSPAEPSPLGPIGLEAVVEGVEGTWRVHPDVLGAEWAGDRAALLSPFDRMVYDRDRALDLFDFEYVLEMYKPAAQRRWGYFALPILVGDRLIGKLDAKADRKKGVLTINAVHEDIPFSPSDADAVDAEIAALADWLGLELRR</sequence>
<proteinExistence type="predicted"/>
<dbReference type="PANTHER" id="PTHR30528">
    <property type="entry name" value="CYTOPLASMIC PROTEIN"/>
    <property type="match status" value="1"/>
</dbReference>
<comment type="caution">
    <text evidence="1">The sequence shown here is derived from an EMBL/GenBank/DDBJ whole genome shotgun (WGS) entry which is preliminary data.</text>
</comment>
<organism evidence="1 2">
    <name type="scientific">Microbacterium sediminis</name>
    <dbReference type="NCBI Taxonomy" id="904291"/>
    <lineage>
        <taxon>Bacteria</taxon>
        <taxon>Bacillati</taxon>
        <taxon>Actinomycetota</taxon>
        <taxon>Actinomycetes</taxon>
        <taxon>Micrococcales</taxon>
        <taxon>Microbacteriaceae</taxon>
        <taxon>Microbacterium</taxon>
    </lineage>
</organism>
<dbReference type="Pfam" id="PF06224">
    <property type="entry name" value="AlkZ-like"/>
    <property type="match status" value="1"/>
</dbReference>
<dbReference type="RefSeq" id="WP_067028765.1">
    <property type="nucleotide sequence ID" value="NZ_CP038256.1"/>
</dbReference>
<keyword evidence="2" id="KW-1185">Reference proteome</keyword>
<dbReference type="PANTHER" id="PTHR30528:SF0">
    <property type="entry name" value="CYTOPLASMIC PROTEIN"/>
    <property type="match status" value="1"/>
</dbReference>
<dbReference type="EMBL" id="LXMD01000009">
    <property type="protein sequence ID" value="OCG75956.1"/>
    <property type="molecule type" value="Genomic_DNA"/>
</dbReference>
<dbReference type="OrthoDB" id="9787207at2"/>
<reference evidence="1 2" key="1">
    <citation type="submission" date="2016-05" db="EMBL/GenBank/DDBJ databases">
        <authorList>
            <person name="Lavstsen T."/>
            <person name="Jespersen J.S."/>
        </authorList>
    </citation>
    <scope>NUCLEOTIDE SEQUENCE [LARGE SCALE GENOMIC DNA]</scope>
    <source>
        <strain evidence="1 2">YLB-01</strain>
    </source>
</reference>
<dbReference type="Proteomes" id="UP000093355">
    <property type="component" value="Unassembled WGS sequence"/>
</dbReference>
<name>A0A1B9NH85_9MICO</name>